<keyword evidence="6" id="KW-0460">Magnesium</keyword>
<proteinExistence type="inferred from homology"/>
<organism evidence="10 11">
    <name type="scientific">Arthrobotrys conoides</name>
    <dbReference type="NCBI Taxonomy" id="74498"/>
    <lineage>
        <taxon>Eukaryota</taxon>
        <taxon>Fungi</taxon>
        <taxon>Dikarya</taxon>
        <taxon>Ascomycota</taxon>
        <taxon>Pezizomycotina</taxon>
        <taxon>Orbiliomycetes</taxon>
        <taxon>Orbiliales</taxon>
        <taxon>Orbiliaceae</taxon>
        <taxon>Arthrobotrys</taxon>
    </lineage>
</organism>
<evidence type="ECO:0000256" key="6">
    <source>
        <dbReference type="ARBA" id="ARBA00022842"/>
    </source>
</evidence>
<feature type="domain" description="EngB-type G" evidence="9">
    <location>
        <begin position="199"/>
        <end position="383"/>
    </location>
</feature>
<dbReference type="InterPro" id="IPR052279">
    <property type="entry name" value="EngB_GTPase"/>
</dbReference>
<evidence type="ECO:0000256" key="8">
    <source>
        <dbReference type="SAM" id="MobiDB-lite"/>
    </source>
</evidence>
<protein>
    <recommendedName>
        <fullName evidence="3">GTP-binding protein 8</fullName>
    </recommendedName>
</protein>
<dbReference type="CDD" id="cd01876">
    <property type="entry name" value="YihA_EngB"/>
    <property type="match status" value="1"/>
</dbReference>
<dbReference type="Gene3D" id="3.40.50.300">
    <property type="entry name" value="P-loop containing nucleotide triphosphate hydrolases"/>
    <property type="match status" value="1"/>
</dbReference>
<evidence type="ECO:0000256" key="5">
    <source>
        <dbReference type="ARBA" id="ARBA00022741"/>
    </source>
</evidence>
<feature type="region of interest" description="Disordered" evidence="8">
    <location>
        <begin position="38"/>
        <end position="68"/>
    </location>
</feature>
<evidence type="ECO:0000256" key="1">
    <source>
        <dbReference type="ARBA" id="ARBA00001946"/>
    </source>
</evidence>
<feature type="compositionally biased region" description="Pro residues" evidence="8">
    <location>
        <begin position="105"/>
        <end position="119"/>
    </location>
</feature>
<comment type="similarity">
    <text evidence="2">Belongs to the TRAFAC class TrmE-Era-EngA-EngB-Septin-like GTPase superfamily. EngB GTPase family.</text>
</comment>
<dbReference type="GO" id="GO:0005739">
    <property type="term" value="C:mitochondrion"/>
    <property type="evidence" value="ECO:0007669"/>
    <property type="project" value="TreeGrafter"/>
</dbReference>
<evidence type="ECO:0000256" key="2">
    <source>
        <dbReference type="ARBA" id="ARBA00009638"/>
    </source>
</evidence>
<keyword evidence="7" id="KW-0342">GTP-binding</keyword>
<dbReference type="HAMAP" id="MF_00321">
    <property type="entry name" value="GTPase_EngB"/>
    <property type="match status" value="1"/>
</dbReference>
<dbReference type="InterPro" id="IPR027417">
    <property type="entry name" value="P-loop_NTPase"/>
</dbReference>
<keyword evidence="4" id="KW-0479">Metal-binding</keyword>
<comment type="caution">
    <text evidence="10">The sequence shown here is derived from an EMBL/GenBank/DDBJ whole genome shotgun (WGS) entry which is preliminary data.</text>
</comment>
<dbReference type="PROSITE" id="PS51706">
    <property type="entry name" value="G_ENGB"/>
    <property type="match status" value="1"/>
</dbReference>
<dbReference type="InterPro" id="IPR006073">
    <property type="entry name" value="GTP-bd"/>
</dbReference>
<dbReference type="AlphaFoldDB" id="A0AAN8NGQ1"/>
<gene>
    <name evidence="10" type="ORF">TWF506_006367</name>
</gene>
<dbReference type="EMBL" id="JAVHJM010000003">
    <property type="protein sequence ID" value="KAK6516461.1"/>
    <property type="molecule type" value="Genomic_DNA"/>
</dbReference>
<dbReference type="GO" id="GO:0046872">
    <property type="term" value="F:metal ion binding"/>
    <property type="evidence" value="ECO:0007669"/>
    <property type="project" value="UniProtKB-KW"/>
</dbReference>
<evidence type="ECO:0000256" key="3">
    <source>
        <dbReference type="ARBA" id="ARBA00015370"/>
    </source>
</evidence>
<sequence>MNSSTAQLLRHCHRCLQFPKQSKIFNFSTKPWLSYPRVRPSMRTPPGQNPPWDEPLDTDYGPNFPHEELGATLKDLLSEDCFEEAPQPKRSRKRSKQGLIITKIDPPPKSPPPPPPPPSKTKDIINPKPINQKFKASKFDIEEGFEFKPPEPTMTSTAYRWDVETPSNEQLKYAARFFEQYPVRFLWGAEEFASIPDGAVPEVAFLGRSNVGKSSILNALMAQKGMARTSSKPGRTKQMNAFSVGGARLTLLDMPGYGHGSRESWGREIMEYLRSRKQFRRAFLLIDPIHGFKEVDMMIMEAFVDMGIPYQLVLSKTDKFEEPKKKKERLATPHINEVFMDIQGVMRDYGGHSGLGEILATSSEPVKKGINELRWAILRATGLEPNKKKLKRFN</sequence>
<comment type="cofactor">
    <cofactor evidence="1">
        <name>Mg(2+)</name>
        <dbReference type="ChEBI" id="CHEBI:18420"/>
    </cofactor>
</comment>
<evidence type="ECO:0000256" key="4">
    <source>
        <dbReference type="ARBA" id="ARBA00022723"/>
    </source>
</evidence>
<keyword evidence="11" id="KW-1185">Reference proteome</keyword>
<dbReference type="InterPro" id="IPR030393">
    <property type="entry name" value="G_ENGB_dom"/>
</dbReference>
<evidence type="ECO:0000256" key="7">
    <source>
        <dbReference type="ARBA" id="ARBA00023134"/>
    </source>
</evidence>
<keyword evidence="5" id="KW-0547">Nucleotide-binding</keyword>
<feature type="region of interest" description="Disordered" evidence="8">
    <location>
        <begin position="83"/>
        <end position="127"/>
    </location>
</feature>
<evidence type="ECO:0000313" key="10">
    <source>
        <dbReference type="EMBL" id="KAK6516461.1"/>
    </source>
</evidence>
<dbReference type="PANTHER" id="PTHR46498:SF1">
    <property type="entry name" value="GTP-BINDING PROTEIN 8"/>
    <property type="match status" value="1"/>
</dbReference>
<dbReference type="InterPro" id="IPR019987">
    <property type="entry name" value="GTP-bd_ribosome_bio_YsxC"/>
</dbReference>
<reference evidence="10 11" key="1">
    <citation type="submission" date="2019-10" db="EMBL/GenBank/DDBJ databases">
        <authorList>
            <person name="Palmer J.M."/>
        </authorList>
    </citation>
    <scope>NUCLEOTIDE SEQUENCE [LARGE SCALE GENOMIC DNA]</scope>
    <source>
        <strain evidence="10 11">TWF506</strain>
    </source>
</reference>
<dbReference type="Proteomes" id="UP001307849">
    <property type="component" value="Unassembled WGS sequence"/>
</dbReference>
<evidence type="ECO:0000259" key="9">
    <source>
        <dbReference type="PROSITE" id="PS51706"/>
    </source>
</evidence>
<dbReference type="GO" id="GO:0005525">
    <property type="term" value="F:GTP binding"/>
    <property type="evidence" value="ECO:0007669"/>
    <property type="project" value="UniProtKB-KW"/>
</dbReference>
<dbReference type="PRINTS" id="PR00326">
    <property type="entry name" value="GTP1OBG"/>
</dbReference>
<name>A0AAN8NGQ1_9PEZI</name>
<dbReference type="Pfam" id="PF01926">
    <property type="entry name" value="MMR_HSR1"/>
    <property type="match status" value="1"/>
</dbReference>
<dbReference type="PANTHER" id="PTHR46498">
    <property type="entry name" value="GTP-BINDING PROTEIN 8"/>
    <property type="match status" value="1"/>
</dbReference>
<dbReference type="NCBIfam" id="TIGR03598">
    <property type="entry name" value="GTPase_YsxC"/>
    <property type="match status" value="1"/>
</dbReference>
<accession>A0AAN8NGQ1</accession>
<evidence type="ECO:0000313" key="11">
    <source>
        <dbReference type="Proteomes" id="UP001307849"/>
    </source>
</evidence>
<dbReference type="SUPFAM" id="SSF52540">
    <property type="entry name" value="P-loop containing nucleoside triphosphate hydrolases"/>
    <property type="match status" value="1"/>
</dbReference>